<dbReference type="AlphaFoldDB" id="A0A9W8HZV6"/>
<organism evidence="9 10">
    <name type="scientific">Coemansia guatemalensis</name>
    <dbReference type="NCBI Taxonomy" id="2761395"/>
    <lineage>
        <taxon>Eukaryota</taxon>
        <taxon>Fungi</taxon>
        <taxon>Fungi incertae sedis</taxon>
        <taxon>Zoopagomycota</taxon>
        <taxon>Kickxellomycotina</taxon>
        <taxon>Kickxellomycetes</taxon>
        <taxon>Kickxellales</taxon>
        <taxon>Kickxellaceae</taxon>
        <taxon>Coemansia</taxon>
    </lineage>
</organism>
<dbReference type="Pfam" id="PF10345">
    <property type="entry name" value="Cohesin_load"/>
    <property type="match status" value="1"/>
</dbReference>
<feature type="region of interest" description="Disordered" evidence="8">
    <location>
        <begin position="13"/>
        <end position="48"/>
    </location>
</feature>
<keyword evidence="10" id="KW-1185">Reference proteome</keyword>
<dbReference type="InterPro" id="IPR011990">
    <property type="entry name" value="TPR-like_helical_dom_sf"/>
</dbReference>
<proteinExistence type="inferred from homology"/>
<keyword evidence="3" id="KW-0132">Cell division</keyword>
<dbReference type="SUPFAM" id="SSF48452">
    <property type="entry name" value="TPR-like"/>
    <property type="match status" value="1"/>
</dbReference>
<dbReference type="GO" id="GO:0007064">
    <property type="term" value="P:mitotic sister chromatid cohesion"/>
    <property type="evidence" value="ECO:0007669"/>
    <property type="project" value="InterPro"/>
</dbReference>
<evidence type="ECO:0000256" key="3">
    <source>
        <dbReference type="ARBA" id="ARBA00022618"/>
    </source>
</evidence>
<comment type="caution">
    <text evidence="9">The sequence shown here is derived from an EMBL/GenBank/DDBJ whole genome shotgun (WGS) entry which is preliminary data.</text>
</comment>
<dbReference type="GO" id="GO:0005634">
    <property type="term" value="C:nucleus"/>
    <property type="evidence" value="ECO:0007669"/>
    <property type="project" value="UniProtKB-SubCell"/>
</dbReference>
<evidence type="ECO:0008006" key="11">
    <source>
        <dbReference type="Google" id="ProtNLM"/>
    </source>
</evidence>
<comment type="subcellular location">
    <subcellularLocation>
        <location evidence="1">Nucleus</location>
    </subcellularLocation>
</comment>
<dbReference type="EMBL" id="JANBUO010000002">
    <property type="protein sequence ID" value="KAJ2809484.1"/>
    <property type="molecule type" value="Genomic_DNA"/>
</dbReference>
<evidence type="ECO:0000256" key="7">
    <source>
        <dbReference type="ARBA" id="ARBA00023306"/>
    </source>
</evidence>
<dbReference type="OrthoDB" id="5561113at2759"/>
<name>A0A9W8HZV6_9FUNG</name>
<evidence type="ECO:0000256" key="1">
    <source>
        <dbReference type="ARBA" id="ARBA00004123"/>
    </source>
</evidence>
<dbReference type="InterPro" id="IPR019440">
    <property type="entry name" value="MAU2"/>
</dbReference>
<sequence length="686" mass="75660">MTCMQPLPVCFEAEQKPSSNSNSGGVGREPDDRPNANAEQQQQLALPPEQVHRTMWAMAESHLRHAQKQYNDMLPSDAPNNNWQASVIAGLSCLYGVLRLCESSKTQTRHFGTSLILSADTEARTRLRIAQVLAEWGVQGHHSNSDNAKGEEEENESEEERQLQRALLVVPKTDNYAETKYAIIAAQCRLLLRRGDLSWAEQRLKATVVDAQQRRQYRWTQFFTLELSNMYFTNGDHRSALAALQAAIQQAQQGGDKIGNATMAVQQLGILVQMRSWASANTLAGSLALLMADPELARVPHIRTRFWTLNAAAAAMRGDIANAQEACGWAREALKEWQGCFAVQLAEDRTTDNGATFIATDLENGASEGALRIRGSSYYEAHAWVMLVSAQVVRGDDYYERASGFLRLALEGIARGEASGSTKQLLPLKIHVLLRIVDINLSALYISEAKRALDKIMSTLASHDCHASSLWSSCRDAITLRWAMYKHRIGDFDEAIEAYRCVAGQQFPSNLCYVARVNLAVLHLCKPDPADTDLANARQLLTLLEKEMANAPGSELDKIRCALLQLVQGMASKEPVKAKTHLLGCLRLCNEAAESTLQGWTLCLLGTMVLSTGQYEQAMKMCAASQSIAQRANDPLQNAAAIGILTKIEQAVGDPERCAQLIQVDERLLGQFNAQISDATPDENLH</sequence>
<accession>A0A9W8HZV6</accession>
<keyword evidence="6" id="KW-0539">Nucleus</keyword>
<evidence type="ECO:0000313" key="10">
    <source>
        <dbReference type="Proteomes" id="UP001140094"/>
    </source>
</evidence>
<keyword evidence="5" id="KW-0159">Chromosome partition</keyword>
<keyword evidence="4" id="KW-0498">Mitosis</keyword>
<evidence type="ECO:0000256" key="8">
    <source>
        <dbReference type="SAM" id="MobiDB-lite"/>
    </source>
</evidence>
<comment type="similarity">
    <text evidence="2">Belongs to the SCC4/mau-2 family.</text>
</comment>
<dbReference type="GO" id="GO:0007059">
    <property type="term" value="P:chromosome segregation"/>
    <property type="evidence" value="ECO:0007669"/>
    <property type="project" value="UniProtKB-KW"/>
</dbReference>
<evidence type="ECO:0000256" key="4">
    <source>
        <dbReference type="ARBA" id="ARBA00022776"/>
    </source>
</evidence>
<evidence type="ECO:0000256" key="2">
    <source>
        <dbReference type="ARBA" id="ARBA00008585"/>
    </source>
</evidence>
<dbReference type="Gene3D" id="1.25.40.10">
    <property type="entry name" value="Tetratricopeptide repeat domain"/>
    <property type="match status" value="1"/>
</dbReference>
<keyword evidence="7" id="KW-0131">Cell cycle</keyword>
<evidence type="ECO:0000256" key="6">
    <source>
        <dbReference type="ARBA" id="ARBA00023242"/>
    </source>
</evidence>
<protein>
    <recommendedName>
        <fullName evidence="11">TPR-like protein</fullName>
    </recommendedName>
</protein>
<evidence type="ECO:0000256" key="5">
    <source>
        <dbReference type="ARBA" id="ARBA00022829"/>
    </source>
</evidence>
<gene>
    <name evidence="9" type="ORF">H4R20_000104</name>
</gene>
<evidence type="ECO:0000313" key="9">
    <source>
        <dbReference type="EMBL" id="KAJ2809484.1"/>
    </source>
</evidence>
<dbReference type="Proteomes" id="UP001140094">
    <property type="component" value="Unassembled WGS sequence"/>
</dbReference>
<dbReference type="GO" id="GO:0051301">
    <property type="term" value="P:cell division"/>
    <property type="evidence" value="ECO:0007669"/>
    <property type="project" value="UniProtKB-KW"/>
</dbReference>
<feature type="region of interest" description="Disordered" evidence="8">
    <location>
        <begin position="139"/>
        <end position="161"/>
    </location>
</feature>
<feature type="compositionally biased region" description="Low complexity" evidence="8">
    <location>
        <begin position="35"/>
        <end position="48"/>
    </location>
</feature>
<dbReference type="PANTHER" id="PTHR21394">
    <property type="entry name" value="MAU2 CHROMATID COHESION FACTOR HOMOLOG"/>
    <property type="match status" value="1"/>
</dbReference>
<reference evidence="9" key="1">
    <citation type="submission" date="2022-07" db="EMBL/GenBank/DDBJ databases">
        <title>Phylogenomic reconstructions and comparative analyses of Kickxellomycotina fungi.</title>
        <authorList>
            <person name="Reynolds N.K."/>
            <person name="Stajich J.E."/>
            <person name="Barry K."/>
            <person name="Grigoriev I.V."/>
            <person name="Crous P."/>
            <person name="Smith M.E."/>
        </authorList>
    </citation>
    <scope>NUCLEOTIDE SEQUENCE</scope>
    <source>
        <strain evidence="9">NRRL 1565</strain>
    </source>
</reference>